<dbReference type="RefSeq" id="WP_104022497.1">
    <property type="nucleotide sequence ID" value="NZ_CP007128.1"/>
</dbReference>
<dbReference type="Pfam" id="PF02625">
    <property type="entry name" value="XdhC_CoxI"/>
    <property type="match status" value="1"/>
</dbReference>
<dbReference type="Gene3D" id="3.40.50.720">
    <property type="entry name" value="NAD(P)-binding Rossmann-like Domain"/>
    <property type="match status" value="1"/>
</dbReference>
<dbReference type="PANTHER" id="PTHR30388">
    <property type="entry name" value="ALDEHYDE OXIDOREDUCTASE MOLYBDENUM COFACTOR ASSEMBLY PROTEIN"/>
    <property type="match status" value="1"/>
</dbReference>
<dbReference type="PANTHER" id="PTHR30388:SF6">
    <property type="entry name" value="XANTHINE DEHYDROGENASE SUBUNIT A-RELATED"/>
    <property type="match status" value="1"/>
</dbReference>
<reference evidence="3 4" key="1">
    <citation type="journal article" date="2014" name="Genome Announc.">
        <title>Genome Sequence and Methylome of Soil Bacterium Gemmatirosa kalamazoonensis KBS708T, a Member of the Rarely Cultivated Gemmatimonadetes Phylum.</title>
        <authorList>
            <person name="Debruyn J.M."/>
            <person name="Radosevich M."/>
            <person name="Wommack K.E."/>
            <person name="Polson S.W."/>
            <person name="Hauser L.J."/>
            <person name="Fawaz M.N."/>
            <person name="Korlach J."/>
            <person name="Tsai Y.C."/>
        </authorList>
    </citation>
    <scope>NUCLEOTIDE SEQUENCE [LARGE SCALE GENOMIC DNA]</scope>
    <source>
        <strain evidence="3 4">KBS708</strain>
    </source>
</reference>
<accession>W0RH23</accession>
<evidence type="ECO:0000259" key="2">
    <source>
        <dbReference type="Pfam" id="PF13478"/>
    </source>
</evidence>
<dbReference type="AlphaFoldDB" id="W0RH23"/>
<dbReference type="Pfam" id="PF13478">
    <property type="entry name" value="XdhC_C"/>
    <property type="match status" value="1"/>
</dbReference>
<feature type="domain" description="XdhC- CoxI" evidence="1">
    <location>
        <begin position="15"/>
        <end position="81"/>
    </location>
</feature>
<dbReference type="InterPro" id="IPR027051">
    <property type="entry name" value="XdhC_Rossmann_dom"/>
</dbReference>
<proteinExistence type="predicted"/>
<gene>
    <name evidence="3" type="ORF">J421_2165</name>
</gene>
<dbReference type="InterPro" id="IPR052698">
    <property type="entry name" value="MoCofactor_Util/Proc"/>
</dbReference>
<dbReference type="HOGENOM" id="CLU_041115_1_1_0"/>
<dbReference type="KEGG" id="gba:J421_2165"/>
<dbReference type="EMBL" id="CP007128">
    <property type="protein sequence ID" value="AHG89702.1"/>
    <property type="molecule type" value="Genomic_DNA"/>
</dbReference>
<evidence type="ECO:0000313" key="3">
    <source>
        <dbReference type="EMBL" id="AHG89702.1"/>
    </source>
</evidence>
<keyword evidence="4" id="KW-1185">Reference proteome</keyword>
<dbReference type="eggNOG" id="COG1975">
    <property type="taxonomic scope" value="Bacteria"/>
</dbReference>
<dbReference type="STRING" id="861299.J421_2165"/>
<dbReference type="InParanoid" id="W0RH23"/>
<dbReference type="PATRIC" id="fig|861299.3.peg.2203"/>
<sequence>MTAFRTIVDTLGTAATAGETVVLATVVRVVGSSYGGVGSRMVARVDGSTVGLVSGGCLESDLALHARRVHESGRAEVVSYDTRADDDAVWGLGLGCNGLIDVLLEPLAPARAAEVSALLALALAAERPSALATVVKGEGAGAPAVGAHALLAGGVTHSTGEWGDGAVRAALPSHEDAALAAGRRGMVVTSGGVEVAFEIVQPTVKLVVCGSGPDVVPVVRLATELGWDVTVVDHRPVEHARSERFPGARVVQCADPALLADVVPLGARTAAVVMSHHFARDTEYVRALSVTAAGYVGVLGPSARTERMLAELAARGATVAGDRLFGPVGLDLGGDGPEAIALAIVAEAAASMHGRAGGHLRDRVATLHGGVPTRA</sequence>
<evidence type="ECO:0000313" key="4">
    <source>
        <dbReference type="Proteomes" id="UP000019151"/>
    </source>
</evidence>
<organism evidence="3 4">
    <name type="scientific">Gemmatirosa kalamazoonensis</name>
    <dbReference type="NCBI Taxonomy" id="861299"/>
    <lineage>
        <taxon>Bacteria</taxon>
        <taxon>Pseudomonadati</taxon>
        <taxon>Gemmatimonadota</taxon>
        <taxon>Gemmatimonadia</taxon>
        <taxon>Gemmatimonadales</taxon>
        <taxon>Gemmatimonadaceae</taxon>
        <taxon>Gemmatirosa</taxon>
    </lineage>
</organism>
<evidence type="ECO:0000259" key="1">
    <source>
        <dbReference type="Pfam" id="PF02625"/>
    </source>
</evidence>
<dbReference type="FunCoup" id="W0RH23">
    <property type="interactions" value="139"/>
</dbReference>
<dbReference type="Proteomes" id="UP000019151">
    <property type="component" value="Chromosome"/>
</dbReference>
<name>W0RH23_9BACT</name>
<protein>
    <submittedName>
        <fullName evidence="3">XshC-Cox1-family protein</fullName>
    </submittedName>
</protein>
<dbReference type="OrthoDB" id="9773039at2"/>
<dbReference type="InterPro" id="IPR003777">
    <property type="entry name" value="XdhC_CoxI"/>
</dbReference>
<feature type="domain" description="XdhC Rossmann" evidence="2">
    <location>
        <begin position="206"/>
        <end position="347"/>
    </location>
</feature>